<protein>
    <submittedName>
        <fullName evidence="1">Uncharacterized protein</fullName>
    </submittedName>
</protein>
<reference evidence="1" key="1">
    <citation type="submission" date="2021-10" db="EMBL/GenBank/DDBJ databases">
        <title>Streptomyces nigrumlapis sp.nov.,an antimicrobial producing actinobacterium isolated from Black Gobi rocks.</title>
        <authorList>
            <person name="Wen Y."/>
            <person name="Zhang W."/>
            <person name="Liu X.G."/>
        </authorList>
    </citation>
    <scope>NUCLEOTIDE SEQUENCE</scope>
    <source>
        <strain evidence="1">ST13-2-2</strain>
    </source>
</reference>
<dbReference type="RefSeq" id="WP_248862480.1">
    <property type="nucleotide sequence ID" value="NZ_CP086322.1"/>
</dbReference>
<accession>A0ABY4M2I4</accession>
<dbReference type="Proteomes" id="UP000830115">
    <property type="component" value="Chromosome"/>
</dbReference>
<proteinExistence type="predicted"/>
<evidence type="ECO:0000313" key="1">
    <source>
        <dbReference type="EMBL" id="UQA91672.1"/>
    </source>
</evidence>
<name>A0ABY4M2I4_9ACTN</name>
<keyword evidence="2" id="KW-1185">Reference proteome</keyword>
<dbReference type="EMBL" id="CP086322">
    <property type="protein sequence ID" value="UQA91672.1"/>
    <property type="molecule type" value="Genomic_DNA"/>
</dbReference>
<organism evidence="1 2">
    <name type="scientific">Streptomyces halobius</name>
    <dbReference type="NCBI Taxonomy" id="2879846"/>
    <lineage>
        <taxon>Bacteria</taxon>
        <taxon>Bacillati</taxon>
        <taxon>Actinomycetota</taxon>
        <taxon>Actinomycetes</taxon>
        <taxon>Kitasatosporales</taxon>
        <taxon>Streptomycetaceae</taxon>
        <taxon>Streptomyces</taxon>
    </lineage>
</organism>
<gene>
    <name evidence="1" type="ORF">K9S39_07160</name>
</gene>
<evidence type="ECO:0000313" key="2">
    <source>
        <dbReference type="Proteomes" id="UP000830115"/>
    </source>
</evidence>
<sequence length="55" mass="6463">MQDGKVIPAEEAGAWLRKNKPEIDIRWTVNEEHDEDTYRRLLKLLFSPRPDSRAA</sequence>